<comment type="caution">
    <text evidence="1">The sequence shown here is derived from an EMBL/GenBank/DDBJ whole genome shotgun (WGS) entry which is preliminary data.</text>
</comment>
<dbReference type="AlphaFoldDB" id="A0A2T1HVG6"/>
<gene>
    <name evidence="1" type="ORF">SLNSH_06680</name>
</gene>
<evidence type="ECO:0000313" key="1">
    <source>
        <dbReference type="EMBL" id="PSC05663.1"/>
    </source>
</evidence>
<organism evidence="1 2">
    <name type="scientific">Alsobacter soli</name>
    <dbReference type="NCBI Taxonomy" id="2109933"/>
    <lineage>
        <taxon>Bacteria</taxon>
        <taxon>Pseudomonadati</taxon>
        <taxon>Pseudomonadota</taxon>
        <taxon>Alphaproteobacteria</taxon>
        <taxon>Hyphomicrobiales</taxon>
        <taxon>Alsobacteraceae</taxon>
        <taxon>Alsobacter</taxon>
    </lineage>
</organism>
<keyword evidence="2" id="KW-1185">Reference proteome</keyword>
<accession>A0A2T1HVG6</accession>
<name>A0A2T1HVG6_9HYPH</name>
<proteinExistence type="predicted"/>
<sequence>MSAFYNYKGKCAVPGDEPRKKWYRADGFPNWNTTLFETAGSGTGWHVKHPVTGAEIYYQDLLDPVLELFSNVLHAAYPGEIFEVHRRHGRRAWTHFGEYDWRPYVRIYSPNRNAIFLLSMTGDTLWPPRTGSVWDDVERPALFTNIHISD</sequence>
<dbReference type="Proteomes" id="UP000239772">
    <property type="component" value="Unassembled WGS sequence"/>
</dbReference>
<reference evidence="2" key="1">
    <citation type="submission" date="2018-03" db="EMBL/GenBank/DDBJ databases">
        <authorList>
            <person name="Sun L."/>
            <person name="Liu H."/>
            <person name="Chen W."/>
            <person name="Huang K."/>
            <person name="Liu W."/>
            <person name="Gao X."/>
        </authorList>
    </citation>
    <scope>NUCLEOTIDE SEQUENCE [LARGE SCALE GENOMIC DNA]</scope>
    <source>
        <strain evidence="2">SH9</strain>
    </source>
</reference>
<protein>
    <submittedName>
        <fullName evidence="1">Uncharacterized protein</fullName>
    </submittedName>
</protein>
<evidence type="ECO:0000313" key="2">
    <source>
        <dbReference type="Proteomes" id="UP000239772"/>
    </source>
</evidence>
<dbReference type="RefSeq" id="WP_106335906.1">
    <property type="nucleotide sequence ID" value="NZ_PVZS01000006.1"/>
</dbReference>
<dbReference type="EMBL" id="PVZS01000006">
    <property type="protein sequence ID" value="PSC05663.1"/>
    <property type="molecule type" value="Genomic_DNA"/>
</dbReference>